<dbReference type="Proteomes" id="UP000275385">
    <property type="component" value="Unassembled WGS sequence"/>
</dbReference>
<dbReference type="AlphaFoldDB" id="A0A420XY52"/>
<gene>
    <name evidence="3" type="ORF">DL546_003205</name>
</gene>
<organism evidence="3 4">
    <name type="scientific">Coniochaeta pulveracea</name>
    <dbReference type="NCBI Taxonomy" id="177199"/>
    <lineage>
        <taxon>Eukaryota</taxon>
        <taxon>Fungi</taxon>
        <taxon>Dikarya</taxon>
        <taxon>Ascomycota</taxon>
        <taxon>Pezizomycotina</taxon>
        <taxon>Sordariomycetes</taxon>
        <taxon>Sordariomycetidae</taxon>
        <taxon>Coniochaetales</taxon>
        <taxon>Coniochaetaceae</taxon>
        <taxon>Coniochaeta</taxon>
    </lineage>
</organism>
<sequence>MNPAPQLGHVRIVLPPDAATLSPSAVVTTLPSHQPPSTVGINIPANQDDEAPNPTVVYITTTSPSTTSTMTSTVASASPMSSDNDNGECRLLGPFAVLVQLALGGLALLSLVYKRWRERPQRPIKVWWFDVSKQVVGSILVHVANVFMSMLTSGRFSIRLEPGTVATRMAVDLVKRSANGYTPNPCSLYLLNLAIDTTLGIPILILLLRLYTALVALTPLGKPRESIQSGNYGRPPKAVWWLKQSFIYFCGLFGMKICVLFIFLVFPWISRVGDWALGWTEGNEKLQIIFVMMLFPLIMNALQYYIIDSFIKLKEETDDAGGAATPVYEGLPDESDAEDEELGDDDVESRKTRSKTRSTVKLAERDDSADREYDPDVDGDSPTVVGSSSSRTAAEGKRGRLPEELYPKE</sequence>
<feature type="transmembrane region" description="Helical" evidence="2">
    <location>
        <begin position="134"/>
        <end position="152"/>
    </location>
</feature>
<accession>A0A420XY52</accession>
<protein>
    <recommendedName>
        <fullName evidence="5">Vacuolar membrane protein</fullName>
    </recommendedName>
</protein>
<evidence type="ECO:0008006" key="5">
    <source>
        <dbReference type="Google" id="ProtNLM"/>
    </source>
</evidence>
<dbReference type="STRING" id="177199.A0A420XY52"/>
<feature type="compositionally biased region" description="Basic and acidic residues" evidence="1">
    <location>
        <begin position="394"/>
        <end position="409"/>
    </location>
</feature>
<dbReference type="OrthoDB" id="431202at2759"/>
<name>A0A420XY52_9PEZI</name>
<feature type="transmembrane region" description="Helical" evidence="2">
    <location>
        <begin position="286"/>
        <end position="307"/>
    </location>
</feature>
<keyword evidence="4" id="KW-1185">Reference proteome</keyword>
<evidence type="ECO:0000256" key="2">
    <source>
        <dbReference type="SAM" id="Phobius"/>
    </source>
</evidence>
<dbReference type="PANTHER" id="PTHR31735:SF1">
    <property type="entry name" value="VACUOLAR MEMBRANE PROTEIN YPL162C"/>
    <property type="match status" value="1"/>
</dbReference>
<evidence type="ECO:0000313" key="4">
    <source>
        <dbReference type="Proteomes" id="UP000275385"/>
    </source>
</evidence>
<feature type="transmembrane region" description="Helical" evidence="2">
    <location>
        <begin position="199"/>
        <end position="220"/>
    </location>
</feature>
<keyword evidence="2" id="KW-0472">Membrane</keyword>
<feature type="region of interest" description="Disordered" evidence="1">
    <location>
        <begin position="322"/>
        <end position="409"/>
    </location>
</feature>
<reference evidence="3 4" key="1">
    <citation type="submission" date="2018-08" db="EMBL/GenBank/DDBJ databases">
        <title>Draft genome of the lignicolous fungus Coniochaeta pulveracea.</title>
        <authorList>
            <person name="Borstlap C.J."/>
            <person name="De Witt R.N."/>
            <person name="Botha A."/>
            <person name="Volschenk H."/>
        </authorList>
    </citation>
    <scope>NUCLEOTIDE SEQUENCE [LARGE SCALE GENOMIC DNA]</scope>
    <source>
        <strain evidence="3 4">CAB683</strain>
    </source>
</reference>
<feature type="compositionally biased region" description="Acidic residues" evidence="1">
    <location>
        <begin position="331"/>
        <end position="347"/>
    </location>
</feature>
<comment type="caution">
    <text evidence="3">The sequence shown here is derived from an EMBL/GenBank/DDBJ whole genome shotgun (WGS) entry which is preliminary data.</text>
</comment>
<keyword evidence="2" id="KW-1133">Transmembrane helix</keyword>
<dbReference type="GO" id="GO:0016020">
    <property type="term" value="C:membrane"/>
    <property type="evidence" value="ECO:0007669"/>
    <property type="project" value="TreeGrafter"/>
</dbReference>
<dbReference type="PANTHER" id="PTHR31735">
    <property type="entry name" value="VACUOLAR MEMBRANE PROTEIN YPL162C"/>
    <property type="match status" value="1"/>
</dbReference>
<dbReference type="Pfam" id="PF12400">
    <property type="entry name" value="STIMATE"/>
    <property type="match status" value="1"/>
</dbReference>
<proteinExistence type="predicted"/>
<dbReference type="InterPro" id="IPR022127">
    <property type="entry name" value="STIMATE/YPL162C"/>
</dbReference>
<dbReference type="EMBL" id="QVQW01000098">
    <property type="protein sequence ID" value="RKU40591.1"/>
    <property type="molecule type" value="Genomic_DNA"/>
</dbReference>
<feature type="transmembrane region" description="Helical" evidence="2">
    <location>
        <begin position="91"/>
        <end position="113"/>
    </location>
</feature>
<keyword evidence="2" id="KW-0812">Transmembrane</keyword>
<feature type="compositionally biased region" description="Basic and acidic residues" evidence="1">
    <location>
        <begin position="362"/>
        <end position="374"/>
    </location>
</feature>
<feature type="transmembrane region" description="Helical" evidence="2">
    <location>
        <begin position="246"/>
        <end position="266"/>
    </location>
</feature>
<evidence type="ECO:0000313" key="3">
    <source>
        <dbReference type="EMBL" id="RKU40591.1"/>
    </source>
</evidence>
<evidence type="ECO:0000256" key="1">
    <source>
        <dbReference type="SAM" id="MobiDB-lite"/>
    </source>
</evidence>
<feature type="region of interest" description="Disordered" evidence="1">
    <location>
        <begin position="61"/>
        <end position="81"/>
    </location>
</feature>